<dbReference type="Proteomes" id="UP000322234">
    <property type="component" value="Unassembled WGS sequence"/>
</dbReference>
<proteinExistence type="predicted"/>
<sequence length="198" mass="21115">MRQDETLTKDLVPVLHPRTSRTGEDEAKGGQERSAETRIRKPKLQEDVNIKANFENNGTVPDRGQDDQVFYSTSPCKSPCTLPQEAPRGSLPLCLGLATTTLTVRASDGNEGTGPNYTTDPLLSLCLLALHEFLHLLVGAGKDAEGLGANSTDLHSDAAGPKSPCPPQPGGDLTSSLGPQEPYDAWKDSPYFVAADTT</sequence>
<feature type="compositionally biased region" description="Basic and acidic residues" evidence="1">
    <location>
        <begin position="21"/>
        <end position="44"/>
    </location>
</feature>
<dbReference type="EMBL" id="VBQZ03000152">
    <property type="protein sequence ID" value="MXQ96046.1"/>
    <property type="molecule type" value="Genomic_DNA"/>
</dbReference>
<feature type="region of interest" description="Disordered" evidence="1">
    <location>
        <begin position="149"/>
        <end position="190"/>
    </location>
</feature>
<comment type="caution">
    <text evidence="2">The sequence shown here is derived from an EMBL/GenBank/DDBJ whole genome shotgun (WGS) entry which is preliminary data.</text>
</comment>
<evidence type="ECO:0000313" key="2">
    <source>
        <dbReference type="EMBL" id="MXQ96046.1"/>
    </source>
</evidence>
<feature type="region of interest" description="Disordered" evidence="1">
    <location>
        <begin position="1"/>
        <end position="44"/>
    </location>
</feature>
<evidence type="ECO:0000313" key="3">
    <source>
        <dbReference type="Proteomes" id="UP000322234"/>
    </source>
</evidence>
<reference evidence="2" key="1">
    <citation type="submission" date="2019-10" db="EMBL/GenBank/DDBJ databases">
        <title>The sequence and de novo assembly of the wild yak genome.</title>
        <authorList>
            <person name="Liu Y."/>
        </authorList>
    </citation>
    <scope>NUCLEOTIDE SEQUENCE [LARGE SCALE GENOMIC DNA]</scope>
    <source>
        <strain evidence="2">WY2019</strain>
    </source>
</reference>
<organism evidence="2 3">
    <name type="scientific">Bos mutus</name>
    <name type="common">wild yak</name>
    <dbReference type="NCBI Taxonomy" id="72004"/>
    <lineage>
        <taxon>Eukaryota</taxon>
        <taxon>Metazoa</taxon>
        <taxon>Chordata</taxon>
        <taxon>Craniata</taxon>
        <taxon>Vertebrata</taxon>
        <taxon>Euteleostomi</taxon>
        <taxon>Mammalia</taxon>
        <taxon>Eutheria</taxon>
        <taxon>Laurasiatheria</taxon>
        <taxon>Artiodactyla</taxon>
        <taxon>Ruminantia</taxon>
        <taxon>Pecora</taxon>
        <taxon>Bovidae</taxon>
        <taxon>Bovinae</taxon>
        <taxon>Bos</taxon>
    </lineage>
</organism>
<name>A0A6B0S7S4_9CETA</name>
<dbReference type="AlphaFoldDB" id="A0A6B0S7S4"/>
<evidence type="ECO:0000256" key="1">
    <source>
        <dbReference type="SAM" id="MobiDB-lite"/>
    </source>
</evidence>
<protein>
    <submittedName>
        <fullName evidence="2">Uncharacterized protein</fullName>
    </submittedName>
</protein>
<gene>
    <name evidence="2" type="ORF">E5288_WYG011476</name>
</gene>
<keyword evidence="3" id="KW-1185">Reference proteome</keyword>
<accession>A0A6B0S7S4</accession>